<keyword evidence="3" id="KW-1185">Reference proteome</keyword>
<name>A0ABS8V2W5_DATST</name>
<reference evidence="2 3" key="1">
    <citation type="journal article" date="2021" name="BMC Genomics">
        <title>Datura genome reveals duplications of psychoactive alkaloid biosynthetic genes and high mutation rate following tissue culture.</title>
        <authorList>
            <person name="Rajewski A."/>
            <person name="Carter-House D."/>
            <person name="Stajich J."/>
            <person name="Litt A."/>
        </authorList>
    </citation>
    <scope>NUCLEOTIDE SEQUENCE [LARGE SCALE GENOMIC DNA]</scope>
    <source>
        <strain evidence="2">AR-01</strain>
    </source>
</reference>
<feature type="region of interest" description="Disordered" evidence="1">
    <location>
        <begin position="50"/>
        <end position="145"/>
    </location>
</feature>
<sequence length="145" mass="15855">MVEEKRERKKREDRGVHPLLKTISEATGEEMVVRLGEEKGRRERAALLHVVGENGEENPGYEEKGEERDPTAAAGRAPIRGGEATVDIGGFGYVSLSDPPPVREAFPCGEGREEERAADLRPGKGKRETRPAAPVFGEDSKHPAD</sequence>
<gene>
    <name evidence="2" type="ORF">HAX54_026144</name>
</gene>
<dbReference type="Proteomes" id="UP000823775">
    <property type="component" value="Unassembled WGS sequence"/>
</dbReference>
<protein>
    <submittedName>
        <fullName evidence="2">Uncharacterized protein</fullName>
    </submittedName>
</protein>
<dbReference type="EMBL" id="JACEIK010003177">
    <property type="protein sequence ID" value="MCD9640692.1"/>
    <property type="molecule type" value="Genomic_DNA"/>
</dbReference>
<evidence type="ECO:0000256" key="1">
    <source>
        <dbReference type="SAM" id="MobiDB-lite"/>
    </source>
</evidence>
<comment type="caution">
    <text evidence="2">The sequence shown here is derived from an EMBL/GenBank/DDBJ whole genome shotgun (WGS) entry which is preliminary data.</text>
</comment>
<organism evidence="2 3">
    <name type="scientific">Datura stramonium</name>
    <name type="common">Jimsonweed</name>
    <name type="synonym">Common thornapple</name>
    <dbReference type="NCBI Taxonomy" id="4076"/>
    <lineage>
        <taxon>Eukaryota</taxon>
        <taxon>Viridiplantae</taxon>
        <taxon>Streptophyta</taxon>
        <taxon>Embryophyta</taxon>
        <taxon>Tracheophyta</taxon>
        <taxon>Spermatophyta</taxon>
        <taxon>Magnoliopsida</taxon>
        <taxon>eudicotyledons</taxon>
        <taxon>Gunneridae</taxon>
        <taxon>Pentapetalae</taxon>
        <taxon>asterids</taxon>
        <taxon>lamiids</taxon>
        <taxon>Solanales</taxon>
        <taxon>Solanaceae</taxon>
        <taxon>Solanoideae</taxon>
        <taxon>Datureae</taxon>
        <taxon>Datura</taxon>
    </lineage>
</organism>
<proteinExistence type="predicted"/>
<accession>A0ABS8V2W5</accession>
<feature type="compositionally biased region" description="Basic and acidic residues" evidence="1">
    <location>
        <begin position="61"/>
        <end position="70"/>
    </location>
</feature>
<evidence type="ECO:0000313" key="2">
    <source>
        <dbReference type="EMBL" id="MCD9640692.1"/>
    </source>
</evidence>
<feature type="compositionally biased region" description="Basic and acidic residues" evidence="1">
    <location>
        <begin position="110"/>
        <end position="130"/>
    </location>
</feature>
<evidence type="ECO:0000313" key="3">
    <source>
        <dbReference type="Proteomes" id="UP000823775"/>
    </source>
</evidence>